<keyword evidence="4" id="KW-0067">ATP-binding</keyword>
<dbReference type="GO" id="GO:0005524">
    <property type="term" value="F:ATP binding"/>
    <property type="evidence" value="ECO:0007669"/>
    <property type="project" value="UniProtKB-KW"/>
</dbReference>
<evidence type="ECO:0000256" key="1">
    <source>
        <dbReference type="ARBA" id="ARBA00004496"/>
    </source>
</evidence>
<gene>
    <name evidence="5" type="ORF">METZ01_LOCUS423026</name>
</gene>
<evidence type="ECO:0000313" key="5">
    <source>
        <dbReference type="EMBL" id="SVD70172.1"/>
    </source>
</evidence>
<dbReference type="Pfam" id="PF06723">
    <property type="entry name" value="MreB_Mbl"/>
    <property type="match status" value="1"/>
</dbReference>
<dbReference type="SUPFAM" id="SSF53067">
    <property type="entry name" value="Actin-like ATPase domain"/>
    <property type="match status" value="1"/>
</dbReference>
<dbReference type="GO" id="GO:0005737">
    <property type="term" value="C:cytoplasm"/>
    <property type="evidence" value="ECO:0007669"/>
    <property type="project" value="UniProtKB-SubCell"/>
</dbReference>
<sequence length="102" mass="11129">IPKTMEVSSDEIRQALAETVFQITSAIKNALDKTPPEHSSDIIDFGIILTGGGALLKDMDVHIRSKTNLPVNVSEDPLFTVVKGTGIVLENLKKYKDVLIQP</sequence>
<dbReference type="PANTHER" id="PTHR42749">
    <property type="entry name" value="CELL SHAPE-DETERMINING PROTEIN MREB"/>
    <property type="match status" value="1"/>
</dbReference>
<evidence type="ECO:0000256" key="4">
    <source>
        <dbReference type="ARBA" id="ARBA00022840"/>
    </source>
</evidence>
<dbReference type="EMBL" id="UINC01167581">
    <property type="protein sequence ID" value="SVD70172.1"/>
    <property type="molecule type" value="Genomic_DNA"/>
</dbReference>
<evidence type="ECO:0008006" key="6">
    <source>
        <dbReference type="Google" id="ProtNLM"/>
    </source>
</evidence>
<evidence type="ECO:0000256" key="2">
    <source>
        <dbReference type="ARBA" id="ARBA00022490"/>
    </source>
</evidence>
<accession>A0A382XGH3</accession>
<comment type="subcellular location">
    <subcellularLocation>
        <location evidence="1">Cytoplasm</location>
    </subcellularLocation>
</comment>
<dbReference type="AlphaFoldDB" id="A0A382XGH3"/>
<feature type="non-terminal residue" evidence="5">
    <location>
        <position position="1"/>
    </location>
</feature>
<protein>
    <recommendedName>
        <fullName evidence="6">Rod shape-determining protein</fullName>
    </recommendedName>
</protein>
<dbReference type="InterPro" id="IPR056546">
    <property type="entry name" value="MreB_MamK-like"/>
</dbReference>
<keyword evidence="2" id="KW-0963">Cytoplasm</keyword>
<reference evidence="5" key="1">
    <citation type="submission" date="2018-05" db="EMBL/GenBank/DDBJ databases">
        <authorList>
            <person name="Lanie J.A."/>
            <person name="Ng W.-L."/>
            <person name="Kazmierczak K.M."/>
            <person name="Andrzejewski T.M."/>
            <person name="Davidsen T.M."/>
            <person name="Wayne K.J."/>
            <person name="Tettelin H."/>
            <person name="Glass J.I."/>
            <person name="Rusch D."/>
            <person name="Podicherti R."/>
            <person name="Tsui H.-C.T."/>
            <person name="Winkler M.E."/>
        </authorList>
    </citation>
    <scope>NUCLEOTIDE SEQUENCE</scope>
</reference>
<dbReference type="PANTHER" id="PTHR42749:SF1">
    <property type="entry name" value="CELL SHAPE-DETERMINING PROTEIN MREB"/>
    <property type="match status" value="1"/>
</dbReference>
<dbReference type="InterPro" id="IPR043129">
    <property type="entry name" value="ATPase_NBD"/>
</dbReference>
<name>A0A382XGH3_9ZZZZ</name>
<dbReference type="Gene3D" id="3.30.420.40">
    <property type="match status" value="1"/>
</dbReference>
<proteinExistence type="predicted"/>
<keyword evidence="3" id="KW-0547">Nucleotide-binding</keyword>
<evidence type="ECO:0000256" key="3">
    <source>
        <dbReference type="ARBA" id="ARBA00022741"/>
    </source>
</evidence>
<organism evidence="5">
    <name type="scientific">marine metagenome</name>
    <dbReference type="NCBI Taxonomy" id="408172"/>
    <lineage>
        <taxon>unclassified sequences</taxon>
        <taxon>metagenomes</taxon>
        <taxon>ecological metagenomes</taxon>
    </lineage>
</organism>